<evidence type="ECO:0000313" key="2">
    <source>
        <dbReference type="Proteomes" id="UP000248987"/>
    </source>
</evidence>
<dbReference type="PANTHER" id="PTHR36932:SF1">
    <property type="entry name" value="CAPSULAR POLYSACCHARIDE BIOSYNTHESIS PROTEIN"/>
    <property type="match status" value="1"/>
</dbReference>
<dbReference type="InterPro" id="IPR053158">
    <property type="entry name" value="CapK_Type1_Caps_Biosynth"/>
</dbReference>
<sequence length="432" mass="50495">MIFKWIYILGRNFRNPSSKVIHRFLNDSQNYTLNQLENFQLNKLKELVGFAYQHSEFYRKAFDEKQISPSDINTLSDLQMLPIITKNELITQNSNIHTNFKFKNTFEAKTSGTSGASLVFKRNEYCDSFNRTVINHNYSIYGVKPWDRNGYFWGFNTSLLHRLKTRFFDVLQNRFRVFSYSTTELNQFIRKLNSARYIHGYSSSIYETAKAINQGNTVKPSNILMVKGTSEKIFDYYQPEIKKAFGTKMISEYGAAETGIIAFECPHGNMHINMEGVIVEELNNEILVTNLHMLSFPIIRYRLGDYIKLASRETSCPCGKEHLVLIDVLGRIGETVYGIANIYPSLYFYYIFKNLSENYLLHLEYQVVQKKRGHLIFNISSHLTDTDKKLLVKEIENYFKNDMQFIIKSNTIFEPTEGKKKSFISSIHNERQ</sequence>
<protein>
    <submittedName>
        <fullName evidence="1">Phenylacetate-CoA ligase</fullName>
    </submittedName>
</protein>
<dbReference type="Gene3D" id="3.40.50.12780">
    <property type="entry name" value="N-terminal domain of ligase-like"/>
    <property type="match status" value="1"/>
</dbReference>
<dbReference type="GO" id="GO:0016874">
    <property type="term" value="F:ligase activity"/>
    <property type="evidence" value="ECO:0007669"/>
    <property type="project" value="UniProtKB-KW"/>
</dbReference>
<dbReference type="InterPro" id="IPR042099">
    <property type="entry name" value="ANL_N_sf"/>
</dbReference>
<evidence type="ECO:0000313" key="1">
    <source>
        <dbReference type="EMBL" id="RAJ24374.1"/>
    </source>
</evidence>
<comment type="caution">
    <text evidence="1">The sequence shown here is derived from an EMBL/GenBank/DDBJ whole genome shotgun (WGS) entry which is preliminary data.</text>
</comment>
<gene>
    <name evidence="1" type="ORF">LX77_01926</name>
</gene>
<dbReference type="AlphaFoldDB" id="A0A1A7QRG8"/>
<organism evidence="1 2">
    <name type="scientific">Gelidibacter algens</name>
    <dbReference type="NCBI Taxonomy" id="49280"/>
    <lineage>
        <taxon>Bacteria</taxon>
        <taxon>Pseudomonadati</taxon>
        <taxon>Bacteroidota</taxon>
        <taxon>Flavobacteriia</taxon>
        <taxon>Flavobacteriales</taxon>
        <taxon>Flavobacteriaceae</taxon>
        <taxon>Gelidibacter</taxon>
    </lineage>
</organism>
<keyword evidence="2" id="KW-1185">Reference proteome</keyword>
<dbReference type="Proteomes" id="UP000248987">
    <property type="component" value="Unassembled WGS sequence"/>
</dbReference>
<dbReference type="STRING" id="49280.A9996_16820"/>
<dbReference type="OrthoDB" id="580775at2"/>
<reference evidence="1 2" key="1">
    <citation type="submission" date="2018-06" db="EMBL/GenBank/DDBJ databases">
        <title>Genomic Encyclopedia of Archaeal and Bacterial Type Strains, Phase II (KMG-II): from individual species to whole genera.</title>
        <authorList>
            <person name="Goeker M."/>
        </authorList>
    </citation>
    <scope>NUCLEOTIDE SEQUENCE [LARGE SCALE GENOMIC DNA]</scope>
    <source>
        <strain evidence="1 2">DSM 12408</strain>
    </source>
</reference>
<name>A0A1A7QRG8_9FLAO</name>
<keyword evidence="1" id="KW-0436">Ligase</keyword>
<proteinExistence type="predicted"/>
<dbReference type="EMBL" id="QLLQ01000006">
    <property type="protein sequence ID" value="RAJ24374.1"/>
    <property type="molecule type" value="Genomic_DNA"/>
</dbReference>
<dbReference type="RefSeq" id="WP_066437887.1">
    <property type="nucleotide sequence ID" value="NZ_LZRN01000049.1"/>
</dbReference>
<dbReference type="PANTHER" id="PTHR36932">
    <property type="entry name" value="CAPSULAR POLYSACCHARIDE BIOSYNTHESIS PROTEIN"/>
    <property type="match status" value="1"/>
</dbReference>
<accession>A0A1A7QRG8</accession>